<keyword evidence="3" id="KW-0548">Nucleotidyltransferase</keyword>
<dbReference type="RefSeq" id="WP_140504891.1">
    <property type="nucleotide sequence ID" value="NZ_RCZH01000003.1"/>
</dbReference>
<dbReference type="PANTHER" id="PTHR34047">
    <property type="entry name" value="NUCLEAR INTRON MATURASE 1, MITOCHONDRIAL-RELATED"/>
    <property type="match status" value="1"/>
</dbReference>
<sequence length="1004" mass="117273">MNQYTLKDLLIAYRKVKADMYYDKNNISLLKLADYEQNLLENLDLILQNLNKNNLHYFTSREFVGGINISLKSLNLEGTTNEGLIFSDEFDKNKIHKIKNINFRYVGDLPIEFQILGSLWIDKIGIHLEKKLSKNSYGCRLDRQVNEKQEEDYENLNGHFRPYFFDYKAWQDESLKTITTALKDNKKIAVLSTDIKGFYHSIDPAFLINYFNSNANDFIEFSNLNYIFSESLITWSKINYAQVKKLSFKLQDHLGIPIGLSASKVIANLYLEELDVEIEKCLNPVFYGRYVDDIILAIEDKVDLENRNQLWDFIEKRLHCCSFRIENNTRSLIFEKSHFVDLSFNREKEKIFLLNGKSGIALIETIQNSMIENSSEWRLLPDAEHDIDNLNKQFTSSTTDNNEAGTTLRKADGVSIQRLKFSLRLRNFEKLILNTPKNEWENPLKEFVEICSDFIINPSNISTFSQYIPRIFGLITSSGNLFFLEKILKSYKETFRKIENGRINKSQDERLKMSKEYLDLKIVETILTNQNYNDKKNTNQIENLLKENLITINLSSKEFRAFPVRLFLCDLHKIPFKNVFLSADLPTSKESASKHLPYFNLNLISLNLKTFNLNLLHRFVKVNRDLKRLLDLNLTPNALYFCTRKFSALELSLIITSWSHSIKNQKKFIEYLHLFSIRNIEIEIKENYGNKDGLGNNLNFIKLKSNKEVQNPHIILTNFYTDAKSWVAHVRNDNFEPDKSRYTRLNRLINNILEEIRKNKISLQYIILPELSMPRHSLIEIAKKLRSKGISLIVGVEYQKKLHNSKNNNGLVYNQLLYVLNAFNGSSYDQVAITQEKTVPAIHEESELYNTGGLSLSYKSEMKYVFDHNNFFFSGLICNDLLNIDYRQALRGKIDMLIVVEWNKDIDMYNNIVAATSNDLHCFVAQVNNRSYGDTRLRGPFKESYERDVARIKGGDLDFFVVTTVKAIQLRDFQRNYKSPEKPFKPVPTGFEISEFRRLKDLKN</sequence>
<proteinExistence type="inferred from homology"/>
<keyword evidence="3" id="KW-0808">Transferase</keyword>
<evidence type="ECO:0000313" key="4">
    <source>
        <dbReference type="Proteomes" id="UP000319700"/>
    </source>
</evidence>
<dbReference type="InterPro" id="IPR000477">
    <property type="entry name" value="RT_dom"/>
</dbReference>
<protein>
    <submittedName>
        <fullName evidence="3">RNA-directed DNA polymerase</fullName>
    </submittedName>
</protein>
<keyword evidence="3" id="KW-0695">RNA-directed DNA polymerase</keyword>
<dbReference type="CDD" id="cd01646">
    <property type="entry name" value="RT_Bac_retron_I"/>
    <property type="match status" value="1"/>
</dbReference>
<dbReference type="SUPFAM" id="SSF56317">
    <property type="entry name" value="Carbon-nitrogen hydrolase"/>
    <property type="match status" value="1"/>
</dbReference>
<dbReference type="EMBL" id="RCZH01000003">
    <property type="protein sequence ID" value="TPG44150.1"/>
    <property type="molecule type" value="Genomic_DNA"/>
</dbReference>
<dbReference type="InterPro" id="IPR051083">
    <property type="entry name" value="GrpII_Intron_Splice-Mob/Def"/>
</dbReference>
<accession>A0A502F5H7</accession>
<reference evidence="3 4" key="1">
    <citation type="journal article" date="2019" name="Environ. Microbiol.">
        <title>Species interactions and distinct microbial communities in high Arctic permafrost affected cryosols are associated with the CH4 and CO2 gas fluxes.</title>
        <authorList>
            <person name="Altshuler I."/>
            <person name="Hamel J."/>
            <person name="Turney S."/>
            <person name="Magnuson E."/>
            <person name="Levesque R."/>
            <person name="Greer C."/>
            <person name="Whyte L.G."/>
        </authorList>
    </citation>
    <scope>NUCLEOTIDE SEQUENCE [LARGE SCALE GENOMIC DNA]</scope>
    <source>
        <strain evidence="3 4">42</strain>
    </source>
</reference>
<comment type="caution">
    <text evidence="3">The sequence shown here is derived from an EMBL/GenBank/DDBJ whole genome shotgun (WGS) entry which is preliminary data.</text>
</comment>
<name>A0A502F5H7_9FLAO</name>
<evidence type="ECO:0000259" key="2">
    <source>
        <dbReference type="Pfam" id="PF00078"/>
    </source>
</evidence>
<dbReference type="GO" id="GO:0003964">
    <property type="term" value="F:RNA-directed DNA polymerase activity"/>
    <property type="evidence" value="ECO:0007669"/>
    <property type="project" value="UniProtKB-KW"/>
</dbReference>
<dbReference type="PANTHER" id="PTHR34047:SF8">
    <property type="entry name" value="PROTEIN YKFC"/>
    <property type="match status" value="1"/>
</dbReference>
<keyword evidence="4" id="KW-1185">Reference proteome</keyword>
<dbReference type="Gene3D" id="3.60.110.10">
    <property type="entry name" value="Carbon-nitrogen hydrolase"/>
    <property type="match status" value="1"/>
</dbReference>
<evidence type="ECO:0000256" key="1">
    <source>
        <dbReference type="ARBA" id="ARBA00034120"/>
    </source>
</evidence>
<dbReference type="OrthoDB" id="9780724at2"/>
<organism evidence="3 4">
    <name type="scientific">Flavobacterium pectinovorum</name>
    <dbReference type="NCBI Taxonomy" id="29533"/>
    <lineage>
        <taxon>Bacteria</taxon>
        <taxon>Pseudomonadati</taxon>
        <taxon>Bacteroidota</taxon>
        <taxon>Flavobacteriia</taxon>
        <taxon>Flavobacteriales</taxon>
        <taxon>Flavobacteriaceae</taxon>
        <taxon>Flavobacterium</taxon>
    </lineage>
</organism>
<feature type="domain" description="Reverse transcriptase" evidence="2">
    <location>
        <begin position="100"/>
        <end position="326"/>
    </location>
</feature>
<comment type="similarity">
    <text evidence="1">Belongs to the bacterial reverse transcriptase family.</text>
</comment>
<dbReference type="InterPro" id="IPR036526">
    <property type="entry name" value="C-N_Hydrolase_sf"/>
</dbReference>
<evidence type="ECO:0000313" key="3">
    <source>
        <dbReference type="EMBL" id="TPG44150.1"/>
    </source>
</evidence>
<dbReference type="Proteomes" id="UP000319700">
    <property type="component" value="Unassembled WGS sequence"/>
</dbReference>
<gene>
    <name evidence="3" type="ORF">EAH81_06280</name>
</gene>
<dbReference type="AlphaFoldDB" id="A0A502F5H7"/>
<dbReference type="Pfam" id="PF00078">
    <property type="entry name" value="RVT_1"/>
    <property type="match status" value="1"/>
</dbReference>